<accession>A0A9W6YUA9</accession>
<reference evidence="1" key="1">
    <citation type="submission" date="2023-04" db="EMBL/GenBank/DDBJ databases">
        <title>Ambrosiozyma monospora NBRC 1965.</title>
        <authorList>
            <person name="Ichikawa N."/>
            <person name="Sato H."/>
            <person name="Tonouchi N."/>
        </authorList>
    </citation>
    <scope>NUCLEOTIDE SEQUENCE</scope>
    <source>
        <strain evidence="1">NBRC 1965</strain>
    </source>
</reference>
<keyword evidence="2" id="KW-1185">Reference proteome</keyword>
<protein>
    <submittedName>
        <fullName evidence="1">Unnamed protein product</fullName>
    </submittedName>
</protein>
<organism evidence="1 2">
    <name type="scientific">Ambrosiozyma monospora</name>
    <name type="common">Yeast</name>
    <name type="synonym">Endomycopsis monosporus</name>
    <dbReference type="NCBI Taxonomy" id="43982"/>
    <lineage>
        <taxon>Eukaryota</taxon>
        <taxon>Fungi</taxon>
        <taxon>Dikarya</taxon>
        <taxon>Ascomycota</taxon>
        <taxon>Saccharomycotina</taxon>
        <taxon>Pichiomycetes</taxon>
        <taxon>Pichiales</taxon>
        <taxon>Pichiaceae</taxon>
        <taxon>Ambrosiozyma</taxon>
    </lineage>
</organism>
<dbReference type="Proteomes" id="UP001165063">
    <property type="component" value="Unassembled WGS sequence"/>
</dbReference>
<dbReference type="AlphaFoldDB" id="A0A9W6YUA9"/>
<evidence type="ECO:0000313" key="1">
    <source>
        <dbReference type="EMBL" id="GMG38880.1"/>
    </source>
</evidence>
<gene>
    <name evidence="1" type="ORF">Amon01_000504100</name>
</gene>
<comment type="caution">
    <text evidence="1">The sequence shown here is derived from an EMBL/GenBank/DDBJ whole genome shotgun (WGS) entry which is preliminary data.</text>
</comment>
<sequence length="133" mass="14454">MKSIVARIANANENDKGSRDFGTAEVEEMLTEEAESAILDSGAEISITSNAAILQCYKCNGTFVSEAELIPLGVNFRRRGKTRCLFFGEGFTKSVHLVQVGKSPVVPDELIVTASHVSVATIKICSVHTRFYL</sequence>
<evidence type="ECO:0000313" key="2">
    <source>
        <dbReference type="Proteomes" id="UP001165063"/>
    </source>
</evidence>
<proteinExistence type="predicted"/>
<dbReference type="EMBL" id="BSXU01002624">
    <property type="protein sequence ID" value="GMG38880.1"/>
    <property type="molecule type" value="Genomic_DNA"/>
</dbReference>
<name>A0A9W6YUA9_AMBMO</name>